<feature type="region of interest" description="Disordered" evidence="1">
    <location>
        <begin position="154"/>
        <end position="206"/>
    </location>
</feature>
<dbReference type="SUPFAM" id="SSF58113">
    <property type="entry name" value="Apolipoprotein A-I"/>
    <property type="match status" value="1"/>
</dbReference>
<feature type="compositionally biased region" description="Polar residues" evidence="1">
    <location>
        <begin position="194"/>
        <end position="206"/>
    </location>
</feature>
<gene>
    <name evidence="2" type="ORF">ACFPQB_00910</name>
</gene>
<dbReference type="Gene3D" id="1.20.5.1230">
    <property type="entry name" value="Apolipoprotein A-I"/>
    <property type="match status" value="1"/>
</dbReference>
<evidence type="ECO:0000313" key="2">
    <source>
        <dbReference type="EMBL" id="MFC5727457.1"/>
    </source>
</evidence>
<evidence type="ECO:0000313" key="3">
    <source>
        <dbReference type="Proteomes" id="UP001596072"/>
    </source>
</evidence>
<feature type="compositionally biased region" description="Low complexity" evidence="1">
    <location>
        <begin position="167"/>
        <end position="176"/>
    </location>
</feature>
<sequence length="206" mass="21773">MAKFDVKLKSVELPELPPVVAKPLYAGVGATDLAVQKVITYVTDVQAKVTANVADLQKDVTSKVAEVQKTVKSFELPEPKALQGKATQVFAERRKEAESRLAEIQTEAKSLPTTVKVKYDQNLTLVSSTYAGLAKHGETVVSRIRKGETAAPVEVTKKVAARKAPAKKAPAATAKKAPAKKAPAKKAPAKKAASDSTTTENAPATS</sequence>
<feature type="compositionally biased region" description="Basic residues" evidence="1">
    <location>
        <begin position="177"/>
        <end position="189"/>
    </location>
</feature>
<proteinExistence type="predicted"/>
<comment type="caution">
    <text evidence="2">The sequence shown here is derived from an EMBL/GenBank/DDBJ whole genome shotgun (WGS) entry which is preliminary data.</text>
</comment>
<dbReference type="RefSeq" id="WP_206056122.1">
    <property type="nucleotide sequence ID" value="NZ_JBHSNS010000001.1"/>
</dbReference>
<keyword evidence="3" id="KW-1185">Reference proteome</keyword>
<evidence type="ECO:0000256" key="1">
    <source>
        <dbReference type="SAM" id="MobiDB-lite"/>
    </source>
</evidence>
<reference evidence="3" key="1">
    <citation type="journal article" date="2019" name="Int. J. Syst. Evol. Microbiol.">
        <title>The Global Catalogue of Microorganisms (GCM) 10K type strain sequencing project: providing services to taxonomists for standard genome sequencing and annotation.</title>
        <authorList>
            <consortium name="The Broad Institute Genomics Platform"/>
            <consortium name="The Broad Institute Genome Sequencing Center for Infectious Disease"/>
            <person name="Wu L."/>
            <person name="Ma J."/>
        </authorList>
    </citation>
    <scope>NUCLEOTIDE SEQUENCE [LARGE SCALE GENOMIC DNA]</scope>
    <source>
        <strain evidence="3">YIM 94188</strain>
    </source>
</reference>
<evidence type="ECO:0008006" key="4">
    <source>
        <dbReference type="Google" id="ProtNLM"/>
    </source>
</evidence>
<dbReference type="Proteomes" id="UP001596072">
    <property type="component" value="Unassembled WGS sequence"/>
</dbReference>
<name>A0ABW0ZB15_9ACTN</name>
<organism evidence="2 3">
    <name type="scientific">Nocardioides vastitatis</name>
    <dbReference type="NCBI Taxonomy" id="2568655"/>
    <lineage>
        <taxon>Bacteria</taxon>
        <taxon>Bacillati</taxon>
        <taxon>Actinomycetota</taxon>
        <taxon>Actinomycetes</taxon>
        <taxon>Propionibacteriales</taxon>
        <taxon>Nocardioidaceae</taxon>
        <taxon>Nocardioides</taxon>
    </lineage>
</organism>
<accession>A0ABW0ZB15</accession>
<protein>
    <recommendedName>
        <fullName evidence="4">Heparin-binding hemagglutinin</fullName>
    </recommendedName>
</protein>
<dbReference type="EMBL" id="JBHSNS010000001">
    <property type="protein sequence ID" value="MFC5727457.1"/>
    <property type="molecule type" value="Genomic_DNA"/>
</dbReference>